<dbReference type="PANTHER" id="PTHR35535:SF1">
    <property type="entry name" value="HEAT SHOCK PROTEIN HSLJ"/>
    <property type="match status" value="1"/>
</dbReference>
<feature type="chain" id="PRO_5007511300" evidence="1">
    <location>
        <begin position="25"/>
        <end position="257"/>
    </location>
</feature>
<dbReference type="KEGG" id="abac:LuPra_01048"/>
<evidence type="ECO:0000313" key="4">
    <source>
        <dbReference type="Proteomes" id="UP000076079"/>
    </source>
</evidence>
<reference evidence="3 4" key="1">
    <citation type="journal article" date="2016" name="Genome Announc.">
        <title>First Complete Genome Sequence of a Subdivision 6 Acidobacterium Strain.</title>
        <authorList>
            <person name="Huang S."/>
            <person name="Vieira S."/>
            <person name="Bunk B."/>
            <person name="Riedel T."/>
            <person name="Sproer C."/>
            <person name="Overmann J."/>
        </authorList>
    </citation>
    <scope>NUCLEOTIDE SEQUENCE [LARGE SCALE GENOMIC DNA]</scope>
    <source>
        <strain evidence="4">DSM 100886 HEG_-6_39</strain>
    </source>
</reference>
<dbReference type="OrthoDB" id="423130at2"/>
<accession>A0A143PH58</accession>
<dbReference type="AlphaFoldDB" id="A0A143PH58"/>
<protein>
    <submittedName>
        <fullName evidence="3">Heat-inducible protein</fullName>
    </submittedName>
</protein>
<dbReference type="InterPro" id="IPR038670">
    <property type="entry name" value="HslJ-like_sf"/>
</dbReference>
<organism evidence="3 4">
    <name type="scientific">Luteitalea pratensis</name>
    <dbReference type="NCBI Taxonomy" id="1855912"/>
    <lineage>
        <taxon>Bacteria</taxon>
        <taxon>Pseudomonadati</taxon>
        <taxon>Acidobacteriota</taxon>
        <taxon>Vicinamibacteria</taxon>
        <taxon>Vicinamibacterales</taxon>
        <taxon>Vicinamibacteraceae</taxon>
        <taxon>Luteitalea</taxon>
    </lineage>
</organism>
<dbReference type="InterPro" id="IPR053147">
    <property type="entry name" value="Hsp_HslJ-like"/>
</dbReference>
<dbReference type="InterPro" id="IPR005184">
    <property type="entry name" value="DUF306_Meta_HslJ"/>
</dbReference>
<dbReference type="PANTHER" id="PTHR35535">
    <property type="entry name" value="HEAT SHOCK PROTEIN HSLJ"/>
    <property type="match status" value="1"/>
</dbReference>
<dbReference type="Pfam" id="PF03724">
    <property type="entry name" value="META"/>
    <property type="match status" value="2"/>
</dbReference>
<evidence type="ECO:0000256" key="1">
    <source>
        <dbReference type="SAM" id="SignalP"/>
    </source>
</evidence>
<evidence type="ECO:0000259" key="2">
    <source>
        <dbReference type="Pfam" id="PF03724"/>
    </source>
</evidence>
<keyword evidence="1" id="KW-0732">Signal</keyword>
<feature type="domain" description="DUF306" evidence="2">
    <location>
        <begin position="29"/>
        <end position="134"/>
    </location>
</feature>
<evidence type="ECO:0000313" key="3">
    <source>
        <dbReference type="EMBL" id="AMY07865.1"/>
    </source>
</evidence>
<gene>
    <name evidence="3" type="ORF">LuPra_01048</name>
</gene>
<proteinExistence type="predicted"/>
<feature type="domain" description="DUF306" evidence="2">
    <location>
        <begin position="138"/>
        <end position="245"/>
    </location>
</feature>
<dbReference type="Proteomes" id="UP000076079">
    <property type="component" value="Chromosome"/>
</dbReference>
<name>A0A143PH58_LUTPR</name>
<sequence precursor="true">MPLSTVVLTLAITTLVPLAGLAGAQTPPAGSTWTLVELPGHMLSGDRVPTLTLDGSRVQGSDGCNRYTGPYKAGTDGTFRVSGSVARTKMACPGVTAQLAREFMAALTRSARLRLDGSRLTLLDAAGTVLAVFEAQTQALANTAWDVTAYNNGKAAVVSVITGSRLTLAFSEDGRVSGSAGCNGFTGSYTVDNGDLSIRGTAATRKMCVDPAGVMEQESAFLKSLATNMRVRIEGTRLELRYADGALGLNATRTGDR</sequence>
<dbReference type="RefSeq" id="WP_110169764.1">
    <property type="nucleotide sequence ID" value="NZ_CP015136.1"/>
</dbReference>
<dbReference type="Gene3D" id="2.40.128.270">
    <property type="match status" value="2"/>
</dbReference>
<keyword evidence="4" id="KW-1185">Reference proteome</keyword>
<dbReference type="EMBL" id="CP015136">
    <property type="protein sequence ID" value="AMY07865.1"/>
    <property type="molecule type" value="Genomic_DNA"/>
</dbReference>
<feature type="signal peptide" evidence="1">
    <location>
        <begin position="1"/>
        <end position="24"/>
    </location>
</feature>
<reference evidence="4" key="2">
    <citation type="submission" date="2016-04" db="EMBL/GenBank/DDBJ databases">
        <title>First Complete Genome Sequence of a Subdivision 6 Acidobacterium.</title>
        <authorList>
            <person name="Huang S."/>
            <person name="Vieira S."/>
            <person name="Bunk B."/>
            <person name="Riedel T."/>
            <person name="Sproeer C."/>
            <person name="Overmann J."/>
        </authorList>
    </citation>
    <scope>NUCLEOTIDE SEQUENCE [LARGE SCALE GENOMIC DNA]</scope>
    <source>
        <strain evidence="4">DSM 100886 HEG_-6_39</strain>
    </source>
</reference>